<keyword evidence="4" id="KW-0472">Membrane</keyword>
<evidence type="ECO:0000256" key="1">
    <source>
        <dbReference type="ARBA" id="ARBA00004370"/>
    </source>
</evidence>
<sequence length="111" mass="12540">MKVCHLLRSGVAAIFGPQSAHTASHVQSICDTMEIPHLETRWDYRLRRQSCLVNLYPHPTTLSKVRTNSRNNTLINAPRVVSRRKSPPSRSISAPFPIHGLSTNRFLRAGR</sequence>
<accession>A0AA40FY00</accession>
<evidence type="ECO:0000256" key="3">
    <source>
        <dbReference type="ARBA" id="ARBA00022989"/>
    </source>
</evidence>
<evidence type="ECO:0000256" key="2">
    <source>
        <dbReference type="ARBA" id="ARBA00022692"/>
    </source>
</evidence>
<dbReference type="Proteomes" id="UP001177670">
    <property type="component" value="Unassembled WGS sequence"/>
</dbReference>
<evidence type="ECO:0000313" key="7">
    <source>
        <dbReference type="Proteomes" id="UP001177670"/>
    </source>
</evidence>
<feature type="domain" description="Receptor ligand binding region" evidence="5">
    <location>
        <begin position="3"/>
        <end position="65"/>
    </location>
</feature>
<comment type="subcellular location">
    <subcellularLocation>
        <location evidence="1">Membrane</location>
    </subcellularLocation>
</comment>
<dbReference type="InterPro" id="IPR028082">
    <property type="entry name" value="Peripla_BP_I"/>
</dbReference>
<evidence type="ECO:0000313" key="6">
    <source>
        <dbReference type="EMBL" id="KAK1127279.1"/>
    </source>
</evidence>
<keyword evidence="3" id="KW-1133">Transmembrane helix</keyword>
<dbReference type="EMBL" id="JAHYIQ010000012">
    <property type="protein sequence ID" value="KAK1127279.1"/>
    <property type="molecule type" value="Genomic_DNA"/>
</dbReference>
<evidence type="ECO:0000256" key="4">
    <source>
        <dbReference type="ARBA" id="ARBA00023136"/>
    </source>
</evidence>
<evidence type="ECO:0000259" key="5">
    <source>
        <dbReference type="Pfam" id="PF01094"/>
    </source>
</evidence>
<reference evidence="6" key="1">
    <citation type="submission" date="2021-10" db="EMBL/GenBank/DDBJ databases">
        <title>Melipona bicolor Genome sequencing and assembly.</title>
        <authorList>
            <person name="Araujo N.S."/>
            <person name="Arias M.C."/>
        </authorList>
    </citation>
    <scope>NUCLEOTIDE SEQUENCE</scope>
    <source>
        <strain evidence="6">USP_2M_L1-L4_2017</strain>
        <tissue evidence="6">Whole body</tissue>
    </source>
</reference>
<dbReference type="GO" id="GO:0016020">
    <property type="term" value="C:membrane"/>
    <property type="evidence" value="ECO:0007669"/>
    <property type="project" value="UniProtKB-SubCell"/>
</dbReference>
<dbReference type="AlphaFoldDB" id="A0AA40FY00"/>
<protein>
    <recommendedName>
        <fullName evidence="5">Receptor ligand binding region domain-containing protein</fullName>
    </recommendedName>
</protein>
<dbReference type="Pfam" id="PF01094">
    <property type="entry name" value="ANF_receptor"/>
    <property type="match status" value="1"/>
</dbReference>
<keyword evidence="7" id="KW-1185">Reference proteome</keyword>
<dbReference type="Gene3D" id="3.40.50.2300">
    <property type="match status" value="1"/>
</dbReference>
<organism evidence="6 7">
    <name type="scientific">Melipona bicolor</name>
    <dbReference type="NCBI Taxonomy" id="60889"/>
    <lineage>
        <taxon>Eukaryota</taxon>
        <taxon>Metazoa</taxon>
        <taxon>Ecdysozoa</taxon>
        <taxon>Arthropoda</taxon>
        <taxon>Hexapoda</taxon>
        <taxon>Insecta</taxon>
        <taxon>Pterygota</taxon>
        <taxon>Neoptera</taxon>
        <taxon>Endopterygota</taxon>
        <taxon>Hymenoptera</taxon>
        <taxon>Apocrita</taxon>
        <taxon>Aculeata</taxon>
        <taxon>Apoidea</taxon>
        <taxon>Anthophila</taxon>
        <taxon>Apidae</taxon>
        <taxon>Melipona</taxon>
    </lineage>
</organism>
<keyword evidence="2" id="KW-0812">Transmembrane</keyword>
<proteinExistence type="predicted"/>
<name>A0AA40FY00_9HYME</name>
<gene>
    <name evidence="6" type="ORF">K0M31_003823</name>
</gene>
<dbReference type="SUPFAM" id="SSF53822">
    <property type="entry name" value="Periplasmic binding protein-like I"/>
    <property type="match status" value="1"/>
</dbReference>
<comment type="caution">
    <text evidence="6">The sequence shown here is derived from an EMBL/GenBank/DDBJ whole genome shotgun (WGS) entry which is preliminary data.</text>
</comment>
<dbReference type="InterPro" id="IPR001828">
    <property type="entry name" value="ANF_lig-bd_rcpt"/>
</dbReference>